<sequence length="147" mass="16555">MKRIAFAIFFALATTATFAQGPAVSQQQATAAQAGSKSLEQRADEITAGMAKHLRLTPDQTQKIKAINLKSMQDAEEAKIKFQKDPRKIVKQMDVISQSRLSLIKDVLTPLQFQQYQQRREEKMGVPREAQTNPSSRQESTLNQESY</sequence>
<evidence type="ECO:0000313" key="4">
    <source>
        <dbReference type="Proteomes" id="UP000256708"/>
    </source>
</evidence>
<keyword evidence="4" id="KW-1185">Reference proteome</keyword>
<feature type="region of interest" description="Disordered" evidence="1">
    <location>
        <begin position="117"/>
        <end position="147"/>
    </location>
</feature>
<gene>
    <name evidence="3" type="ORF">DXT99_18300</name>
</gene>
<proteinExistence type="predicted"/>
<feature type="compositionally biased region" description="Polar residues" evidence="1">
    <location>
        <begin position="130"/>
        <end position="147"/>
    </location>
</feature>
<dbReference type="EMBL" id="QRGR01000021">
    <property type="protein sequence ID" value="RDV13716.1"/>
    <property type="molecule type" value="Genomic_DNA"/>
</dbReference>
<feature type="chain" id="PRO_5017836102" description="Periplasmic heavy metal sensor" evidence="2">
    <location>
        <begin position="20"/>
        <end position="147"/>
    </location>
</feature>
<evidence type="ECO:0000256" key="1">
    <source>
        <dbReference type="SAM" id="MobiDB-lite"/>
    </source>
</evidence>
<protein>
    <recommendedName>
        <fullName evidence="5">Periplasmic heavy metal sensor</fullName>
    </recommendedName>
</protein>
<evidence type="ECO:0000313" key="3">
    <source>
        <dbReference type="EMBL" id="RDV13716.1"/>
    </source>
</evidence>
<dbReference type="OrthoDB" id="883917at2"/>
<dbReference type="Proteomes" id="UP000256708">
    <property type="component" value="Unassembled WGS sequence"/>
</dbReference>
<organism evidence="3 4">
    <name type="scientific">Pontibacter diazotrophicus</name>
    <dbReference type="NCBI Taxonomy" id="1400979"/>
    <lineage>
        <taxon>Bacteria</taxon>
        <taxon>Pseudomonadati</taxon>
        <taxon>Bacteroidota</taxon>
        <taxon>Cytophagia</taxon>
        <taxon>Cytophagales</taxon>
        <taxon>Hymenobacteraceae</taxon>
        <taxon>Pontibacter</taxon>
    </lineage>
</organism>
<reference evidence="4" key="1">
    <citation type="submission" date="2018-08" db="EMBL/GenBank/DDBJ databases">
        <authorList>
            <person name="Liu Z.-W."/>
            <person name="Du Z.-J."/>
        </authorList>
    </citation>
    <scope>NUCLEOTIDE SEQUENCE [LARGE SCALE GENOMIC DNA]</scope>
    <source>
        <strain evidence="4">H4X</strain>
    </source>
</reference>
<name>A0A3D8L8T2_9BACT</name>
<keyword evidence="2" id="KW-0732">Signal</keyword>
<evidence type="ECO:0000256" key="2">
    <source>
        <dbReference type="SAM" id="SignalP"/>
    </source>
</evidence>
<dbReference type="RefSeq" id="WP_115567025.1">
    <property type="nucleotide sequence ID" value="NZ_QRGR01000021.1"/>
</dbReference>
<accession>A0A3D8L8T2</accession>
<evidence type="ECO:0008006" key="5">
    <source>
        <dbReference type="Google" id="ProtNLM"/>
    </source>
</evidence>
<feature type="signal peptide" evidence="2">
    <location>
        <begin position="1"/>
        <end position="19"/>
    </location>
</feature>
<dbReference type="AlphaFoldDB" id="A0A3D8L8T2"/>
<comment type="caution">
    <text evidence="3">The sequence shown here is derived from an EMBL/GenBank/DDBJ whole genome shotgun (WGS) entry which is preliminary data.</text>
</comment>